<dbReference type="SMART" id="SM00304">
    <property type="entry name" value="HAMP"/>
    <property type="match status" value="1"/>
</dbReference>
<dbReference type="Proteomes" id="UP001281656">
    <property type="component" value="Unassembled WGS sequence"/>
</dbReference>
<dbReference type="RefSeq" id="WP_318797470.1">
    <property type="nucleotide sequence ID" value="NZ_JARUJP010000006.1"/>
</dbReference>
<gene>
    <name evidence="14" type="ORF">P8V03_06740</name>
</gene>
<dbReference type="PROSITE" id="PS50111">
    <property type="entry name" value="CHEMOTAXIS_TRANSDUC_2"/>
    <property type="match status" value="1"/>
</dbReference>
<dbReference type="CDD" id="cd06225">
    <property type="entry name" value="HAMP"/>
    <property type="match status" value="1"/>
</dbReference>
<dbReference type="Gene3D" id="3.30.450.20">
    <property type="entry name" value="PAS domain"/>
    <property type="match status" value="2"/>
</dbReference>
<dbReference type="InterPro" id="IPR004089">
    <property type="entry name" value="MCPsignal_dom"/>
</dbReference>
<evidence type="ECO:0000313" key="15">
    <source>
        <dbReference type="Proteomes" id="UP001281656"/>
    </source>
</evidence>
<evidence type="ECO:0000256" key="4">
    <source>
        <dbReference type="ARBA" id="ARBA00022692"/>
    </source>
</evidence>
<dbReference type="SUPFAM" id="SSF103190">
    <property type="entry name" value="Sensory domain-like"/>
    <property type="match status" value="1"/>
</dbReference>
<dbReference type="InterPro" id="IPR033479">
    <property type="entry name" value="dCache_1"/>
</dbReference>
<reference evidence="14 15" key="1">
    <citation type="submission" date="2023-04" db="EMBL/GenBank/DDBJ databases">
        <title>Clostridium tannerae sp. nov., isolated from the fecal material of an alpaca.</title>
        <authorList>
            <person name="Miller S."/>
            <person name="Hendry M."/>
            <person name="King J."/>
            <person name="Sankaranarayanan K."/>
            <person name="Lawson P.A."/>
        </authorList>
    </citation>
    <scope>NUCLEOTIDE SEQUENCE [LARGE SCALE GENOMIC DNA]</scope>
    <source>
        <strain evidence="14 15">A1-XYC3</strain>
    </source>
</reference>
<dbReference type="PROSITE" id="PS50885">
    <property type="entry name" value="HAMP"/>
    <property type="match status" value="1"/>
</dbReference>
<dbReference type="Pfam" id="PF02743">
    <property type="entry name" value="dCache_1"/>
    <property type="match status" value="1"/>
</dbReference>
<evidence type="ECO:0000256" key="9">
    <source>
        <dbReference type="PROSITE-ProRule" id="PRU00284"/>
    </source>
</evidence>
<evidence type="ECO:0000256" key="1">
    <source>
        <dbReference type="ARBA" id="ARBA00004651"/>
    </source>
</evidence>
<dbReference type="CDD" id="cd12912">
    <property type="entry name" value="PDC2_MCP_like"/>
    <property type="match status" value="1"/>
</dbReference>
<organism evidence="14 15">
    <name type="scientific">Clostridium tanneri</name>
    <dbReference type="NCBI Taxonomy" id="3037988"/>
    <lineage>
        <taxon>Bacteria</taxon>
        <taxon>Bacillati</taxon>
        <taxon>Bacillota</taxon>
        <taxon>Clostridia</taxon>
        <taxon>Eubacteriales</taxon>
        <taxon>Clostridiaceae</taxon>
        <taxon>Clostridium</taxon>
    </lineage>
</organism>
<evidence type="ECO:0000256" key="10">
    <source>
        <dbReference type="SAM" id="Coils"/>
    </source>
</evidence>
<evidence type="ECO:0000256" key="8">
    <source>
        <dbReference type="ARBA" id="ARBA00029447"/>
    </source>
</evidence>
<keyword evidence="4 11" id="KW-0812">Transmembrane</keyword>
<keyword evidence="5 11" id="KW-1133">Transmembrane helix</keyword>
<sequence length="667" mass="74733">MKSLRVKLPIVVSALCLICLLLSLTISYYISYNTVIKQAQQHSIVTAEKYSEQLNGWLTQQGEIVEEMANDLQYYDSYDSDRLLNYFIAKQKSNPNVLCFYIAFKDKSMISGDGWIPPADYNPAEKDWYKLALNSDKIAYTKPYLDSTTKKMVISISKSIKKDGSVIAVAAADIYVDYLTTVVEQVKDVENSYGFLLDASYDFIVHPNKDFQWTEGNSKNMSQVVNGLYKTMVSNIHSGSTKVFLQEDYDGKEKCFVYEPLKSTGWIIGISTPVEEYKKPLNSLIKGFIAALIISLLISIAVTIFATNRFLKGILILNKNTKKLAEGDLTEETTFYSKDEIGDLSRSFNSMILDLKKIIENIISTYTSVNTASVELKDQAKFVANMSTEISGAVNGIAAESTNLSVNVNSGKEFLDNFANKLNVINNNITEIKEKSDHTNEVVHGGLYNLNYLKELENKNIEQSEKIYEIIGVFNENVKEIESMTASISGIATQTNLLALNASIEAARAGEHGKGFAVVAEQIRKLAEESSRAVKNIDELLNKVKSESKLSEDIKNQSIELDKNRQAINDSIFKDYNNIELNINSTINSIEHAYSQINSIDNDSNQLKLLMQNILDTSSEFNAATEEVSASTEEQVSVIQSIVDKLENLVISIEYLNESVKRFKIRK</sequence>
<dbReference type="EMBL" id="JARUJP010000006">
    <property type="protein sequence ID" value="MDW8800849.1"/>
    <property type="molecule type" value="Genomic_DNA"/>
</dbReference>
<evidence type="ECO:0000256" key="7">
    <source>
        <dbReference type="ARBA" id="ARBA00023224"/>
    </source>
</evidence>
<evidence type="ECO:0000313" key="14">
    <source>
        <dbReference type="EMBL" id="MDW8800849.1"/>
    </source>
</evidence>
<evidence type="ECO:0000256" key="2">
    <source>
        <dbReference type="ARBA" id="ARBA00022475"/>
    </source>
</evidence>
<keyword evidence="7 9" id="KW-0807">Transducer</keyword>
<dbReference type="InterPro" id="IPR003660">
    <property type="entry name" value="HAMP_dom"/>
</dbReference>
<protein>
    <submittedName>
        <fullName evidence="14">Methyl-accepting chemotaxis protein</fullName>
    </submittedName>
</protein>
<dbReference type="SMART" id="SM00283">
    <property type="entry name" value="MA"/>
    <property type="match status" value="1"/>
</dbReference>
<evidence type="ECO:0000256" key="6">
    <source>
        <dbReference type="ARBA" id="ARBA00023136"/>
    </source>
</evidence>
<evidence type="ECO:0000259" key="13">
    <source>
        <dbReference type="PROSITE" id="PS50885"/>
    </source>
</evidence>
<proteinExistence type="inferred from homology"/>
<feature type="transmembrane region" description="Helical" evidence="11">
    <location>
        <begin position="288"/>
        <end position="311"/>
    </location>
</feature>
<comment type="caution">
    <text evidence="14">The sequence shown here is derived from an EMBL/GenBank/DDBJ whole genome shotgun (WGS) entry which is preliminary data.</text>
</comment>
<evidence type="ECO:0000256" key="3">
    <source>
        <dbReference type="ARBA" id="ARBA00022500"/>
    </source>
</evidence>
<evidence type="ECO:0000256" key="5">
    <source>
        <dbReference type="ARBA" id="ARBA00022989"/>
    </source>
</evidence>
<feature type="domain" description="Methyl-accepting transducer" evidence="12">
    <location>
        <begin position="379"/>
        <end position="643"/>
    </location>
</feature>
<dbReference type="SUPFAM" id="SSF58104">
    <property type="entry name" value="Methyl-accepting chemotaxis protein (MCP) signaling domain"/>
    <property type="match status" value="1"/>
</dbReference>
<feature type="coiled-coil region" evidence="10">
    <location>
        <begin position="523"/>
        <end position="557"/>
    </location>
</feature>
<evidence type="ECO:0000256" key="11">
    <source>
        <dbReference type="SAM" id="Phobius"/>
    </source>
</evidence>
<comment type="subcellular location">
    <subcellularLocation>
        <location evidence="1">Cell membrane</location>
        <topology evidence="1">Multi-pass membrane protein</topology>
    </subcellularLocation>
</comment>
<keyword evidence="6 11" id="KW-0472">Membrane</keyword>
<name>A0ABU4JSB5_9CLOT</name>
<keyword evidence="2" id="KW-1003">Cell membrane</keyword>
<dbReference type="Gene3D" id="1.10.287.950">
    <property type="entry name" value="Methyl-accepting chemotaxis protein"/>
    <property type="match status" value="1"/>
</dbReference>
<dbReference type="CDD" id="cd12913">
    <property type="entry name" value="PDC1_MCP_like"/>
    <property type="match status" value="1"/>
</dbReference>
<accession>A0ABU4JSB5</accession>
<keyword evidence="10" id="KW-0175">Coiled coil</keyword>
<keyword evidence="3" id="KW-0145">Chemotaxis</keyword>
<dbReference type="InterPro" id="IPR029151">
    <property type="entry name" value="Sensor-like_sf"/>
</dbReference>
<dbReference type="Pfam" id="PF00015">
    <property type="entry name" value="MCPsignal"/>
    <property type="match status" value="1"/>
</dbReference>
<feature type="domain" description="HAMP" evidence="13">
    <location>
        <begin position="308"/>
        <end position="360"/>
    </location>
</feature>
<comment type="similarity">
    <text evidence="8">Belongs to the methyl-accepting chemotaxis (MCP) protein family.</text>
</comment>
<dbReference type="Pfam" id="PF00672">
    <property type="entry name" value="HAMP"/>
    <property type="match status" value="1"/>
</dbReference>
<keyword evidence="15" id="KW-1185">Reference proteome</keyword>
<evidence type="ECO:0000259" key="12">
    <source>
        <dbReference type="PROSITE" id="PS50111"/>
    </source>
</evidence>
<dbReference type="PANTHER" id="PTHR32089:SF112">
    <property type="entry name" value="LYSOZYME-LIKE PROTEIN-RELATED"/>
    <property type="match status" value="1"/>
</dbReference>
<dbReference type="PANTHER" id="PTHR32089">
    <property type="entry name" value="METHYL-ACCEPTING CHEMOTAXIS PROTEIN MCPB"/>
    <property type="match status" value="1"/>
</dbReference>